<dbReference type="PANTHER" id="PTHR39452:SF1">
    <property type="entry name" value="CHEY-P PHOSPHATASE CHEX"/>
    <property type="match status" value="1"/>
</dbReference>
<dbReference type="RefSeq" id="WP_406787743.1">
    <property type="nucleotide sequence ID" value="NZ_JBJIAA010000009.1"/>
</dbReference>
<keyword evidence="4" id="KW-1185">Reference proteome</keyword>
<dbReference type="InterPro" id="IPR028976">
    <property type="entry name" value="CheC-like_sf"/>
</dbReference>
<reference evidence="3 4" key="1">
    <citation type="submission" date="2024-11" db="EMBL/GenBank/DDBJ databases">
        <authorList>
            <person name="Heng Y.C."/>
            <person name="Lim A.C.H."/>
            <person name="Lee J.K.Y."/>
            <person name="Kittelmann S."/>
        </authorList>
    </citation>
    <scope>NUCLEOTIDE SEQUENCE [LARGE SCALE GENOMIC DNA]</scope>
    <source>
        <strain evidence="3 4">WILCCON 0114</strain>
    </source>
</reference>
<dbReference type="EMBL" id="JBJIAA010000009">
    <property type="protein sequence ID" value="MFL0251084.1"/>
    <property type="molecule type" value="Genomic_DNA"/>
</dbReference>
<dbReference type="InterPro" id="IPR038756">
    <property type="entry name" value="CheX-like"/>
</dbReference>
<comment type="caution">
    <text evidence="3">The sequence shown here is derived from an EMBL/GenBank/DDBJ whole genome shotgun (WGS) entry which is preliminary data.</text>
</comment>
<evidence type="ECO:0000313" key="3">
    <source>
        <dbReference type="EMBL" id="MFL0251084.1"/>
    </source>
</evidence>
<gene>
    <name evidence="3" type="ORF">ACJDT4_11675</name>
</gene>
<evidence type="ECO:0000256" key="1">
    <source>
        <dbReference type="ARBA" id="ARBA00022500"/>
    </source>
</evidence>
<evidence type="ECO:0000313" key="4">
    <source>
        <dbReference type="Proteomes" id="UP001623592"/>
    </source>
</evidence>
<sequence length="153" mass="16655">MKVEYINPFVMSSVDILKQVCNITVNKEKLFLKHGFAEIKDITITIGVIGDVKGNIVLGFDKGTAMSIASRMMGGFPVDELNEITASAVSEVCNMIAGQSGIHFSHQNTKIDITPPIMQINRPDAKMNYINQTICIPLTLDIGGTLELDISIA</sequence>
<feature type="domain" description="Chemotaxis phosphatase CheX-like" evidence="2">
    <location>
        <begin position="42"/>
        <end position="121"/>
    </location>
</feature>
<dbReference type="InterPro" id="IPR028051">
    <property type="entry name" value="CheX-like_dom"/>
</dbReference>
<evidence type="ECO:0000259" key="2">
    <source>
        <dbReference type="Pfam" id="PF13690"/>
    </source>
</evidence>
<dbReference type="Gene3D" id="3.40.1550.10">
    <property type="entry name" value="CheC-like"/>
    <property type="match status" value="1"/>
</dbReference>
<accession>A0ABW8TJG1</accession>
<name>A0ABW8TJG1_9CLOT</name>
<organism evidence="3 4">
    <name type="scientific">Clostridium neuense</name>
    <dbReference type="NCBI Taxonomy" id="1728934"/>
    <lineage>
        <taxon>Bacteria</taxon>
        <taxon>Bacillati</taxon>
        <taxon>Bacillota</taxon>
        <taxon>Clostridia</taxon>
        <taxon>Eubacteriales</taxon>
        <taxon>Clostridiaceae</taxon>
        <taxon>Clostridium</taxon>
    </lineage>
</organism>
<protein>
    <submittedName>
        <fullName evidence="3">Chemotaxis protein CheX</fullName>
    </submittedName>
</protein>
<keyword evidence="1" id="KW-0145">Chemotaxis</keyword>
<proteinExistence type="predicted"/>
<dbReference type="SUPFAM" id="SSF103039">
    <property type="entry name" value="CheC-like"/>
    <property type="match status" value="1"/>
</dbReference>
<dbReference type="CDD" id="cd17906">
    <property type="entry name" value="CheX"/>
    <property type="match status" value="1"/>
</dbReference>
<dbReference type="Proteomes" id="UP001623592">
    <property type="component" value="Unassembled WGS sequence"/>
</dbReference>
<dbReference type="PANTHER" id="PTHR39452">
    <property type="entry name" value="CHEY-P PHOSPHATASE CHEX"/>
    <property type="match status" value="1"/>
</dbReference>
<dbReference type="Pfam" id="PF13690">
    <property type="entry name" value="CheX"/>
    <property type="match status" value="1"/>
</dbReference>